<reference evidence="1 3" key="1">
    <citation type="submission" date="2019-01" db="EMBL/GenBank/DDBJ databases">
        <title>Draft genome sequences of three monokaryotic isolates of the white-rot basidiomycete fungus Dichomitus squalens.</title>
        <authorList>
            <consortium name="DOE Joint Genome Institute"/>
            <person name="Lopez S.C."/>
            <person name="Andreopoulos B."/>
            <person name="Pangilinan J."/>
            <person name="Lipzen A."/>
            <person name="Riley R."/>
            <person name="Ahrendt S."/>
            <person name="Ng V."/>
            <person name="Barry K."/>
            <person name="Daum C."/>
            <person name="Grigoriev I.V."/>
            <person name="Hilden K.S."/>
            <person name="Makela M.R."/>
            <person name="de Vries R.P."/>
        </authorList>
    </citation>
    <scope>NUCLEOTIDE SEQUENCE [LARGE SCALE GENOMIC DNA]</scope>
    <source>
        <strain evidence="2 3">CBS 464.89</strain>
        <strain evidence="1">OM18370.1</strain>
    </source>
</reference>
<sequence>MLAAARRAVQRNLIGVRRRIPKHPADDATKTAAADGDMSVTFILPGETLLFPPGSQRKSLRDIAQPPITSGIL</sequence>
<dbReference type="Proteomes" id="UP000292957">
    <property type="component" value="Unassembled WGS sequence"/>
</dbReference>
<name>A0A4V2K0C5_9APHY</name>
<dbReference type="EMBL" id="ML145206">
    <property type="protein sequence ID" value="TBU53715.1"/>
    <property type="molecule type" value="Genomic_DNA"/>
</dbReference>
<evidence type="ECO:0000313" key="3">
    <source>
        <dbReference type="Proteomes" id="UP000292082"/>
    </source>
</evidence>
<keyword evidence="3" id="KW-1185">Reference proteome</keyword>
<proteinExistence type="predicted"/>
<gene>
    <name evidence="2" type="ORF">BD310DRAFT_829509</name>
    <name evidence="1" type="ORF">BD311DRAFT_663452</name>
</gene>
<evidence type="ECO:0000313" key="2">
    <source>
        <dbReference type="EMBL" id="TBU53715.1"/>
    </source>
</evidence>
<protein>
    <submittedName>
        <fullName evidence="1">Uncharacterized protein</fullName>
    </submittedName>
</protein>
<organism evidence="1">
    <name type="scientific">Dichomitus squalens</name>
    <dbReference type="NCBI Taxonomy" id="114155"/>
    <lineage>
        <taxon>Eukaryota</taxon>
        <taxon>Fungi</taxon>
        <taxon>Dikarya</taxon>
        <taxon>Basidiomycota</taxon>
        <taxon>Agaricomycotina</taxon>
        <taxon>Agaricomycetes</taxon>
        <taxon>Polyporales</taxon>
        <taxon>Polyporaceae</taxon>
        <taxon>Dichomitus</taxon>
    </lineage>
</organism>
<accession>A0A4V2K0C5</accession>
<dbReference type="Proteomes" id="UP000292082">
    <property type="component" value="Unassembled WGS sequence"/>
</dbReference>
<dbReference type="AlphaFoldDB" id="A0A4V2K0C5"/>
<dbReference type="EMBL" id="ML143422">
    <property type="protein sequence ID" value="TBU28343.1"/>
    <property type="molecule type" value="Genomic_DNA"/>
</dbReference>
<evidence type="ECO:0000313" key="1">
    <source>
        <dbReference type="EMBL" id="TBU28343.1"/>
    </source>
</evidence>